<name>A0ACB6Z943_THEGA</name>
<evidence type="ECO:0000313" key="1">
    <source>
        <dbReference type="EMBL" id="KAF9646254.1"/>
    </source>
</evidence>
<comment type="caution">
    <text evidence="1">The sequence shown here is derived from an EMBL/GenBank/DDBJ whole genome shotgun (WGS) entry which is preliminary data.</text>
</comment>
<accession>A0ACB6Z943</accession>
<proteinExistence type="predicted"/>
<reference evidence="1" key="1">
    <citation type="submission" date="2019-10" db="EMBL/GenBank/DDBJ databases">
        <authorList>
            <consortium name="DOE Joint Genome Institute"/>
            <person name="Kuo A."/>
            <person name="Miyauchi S."/>
            <person name="Kiss E."/>
            <person name="Drula E."/>
            <person name="Kohler A."/>
            <person name="Sanchez-Garcia M."/>
            <person name="Andreopoulos B."/>
            <person name="Barry K.W."/>
            <person name="Bonito G."/>
            <person name="Buee M."/>
            <person name="Carver A."/>
            <person name="Chen C."/>
            <person name="Cichocki N."/>
            <person name="Clum A."/>
            <person name="Culley D."/>
            <person name="Crous P.W."/>
            <person name="Fauchery L."/>
            <person name="Girlanda M."/>
            <person name="Hayes R."/>
            <person name="Keri Z."/>
            <person name="Labutti K."/>
            <person name="Lipzen A."/>
            <person name="Lombard V."/>
            <person name="Magnuson J."/>
            <person name="Maillard F."/>
            <person name="Morin E."/>
            <person name="Murat C."/>
            <person name="Nolan M."/>
            <person name="Ohm R."/>
            <person name="Pangilinan J."/>
            <person name="Pereira M."/>
            <person name="Perotto S."/>
            <person name="Peter M."/>
            <person name="Riley R."/>
            <person name="Sitrit Y."/>
            <person name="Stielow B."/>
            <person name="Szollosi G."/>
            <person name="Zifcakova L."/>
            <person name="Stursova M."/>
            <person name="Spatafora J.W."/>
            <person name="Tedersoo L."/>
            <person name="Vaario L.-M."/>
            <person name="Yamada A."/>
            <person name="Yan M."/>
            <person name="Wang P."/>
            <person name="Xu J."/>
            <person name="Bruns T."/>
            <person name="Baldrian P."/>
            <person name="Vilgalys R."/>
            <person name="Henrissat B."/>
            <person name="Grigoriev I.V."/>
            <person name="Hibbett D."/>
            <person name="Nagy L.G."/>
            <person name="Martin F.M."/>
        </authorList>
    </citation>
    <scope>NUCLEOTIDE SEQUENCE</scope>
    <source>
        <strain evidence="1">P2</strain>
    </source>
</reference>
<protein>
    <submittedName>
        <fullName evidence="1">Uncharacterized protein</fullName>
    </submittedName>
</protein>
<gene>
    <name evidence="1" type="ORF">BDM02DRAFT_3118914</name>
</gene>
<dbReference type="EMBL" id="MU118063">
    <property type="protein sequence ID" value="KAF9646254.1"/>
    <property type="molecule type" value="Genomic_DNA"/>
</dbReference>
<reference evidence="1" key="2">
    <citation type="journal article" date="2020" name="Nat. Commun.">
        <title>Large-scale genome sequencing of mycorrhizal fungi provides insights into the early evolution of symbiotic traits.</title>
        <authorList>
            <person name="Miyauchi S."/>
            <person name="Kiss E."/>
            <person name="Kuo A."/>
            <person name="Drula E."/>
            <person name="Kohler A."/>
            <person name="Sanchez-Garcia M."/>
            <person name="Morin E."/>
            <person name="Andreopoulos B."/>
            <person name="Barry K.W."/>
            <person name="Bonito G."/>
            <person name="Buee M."/>
            <person name="Carver A."/>
            <person name="Chen C."/>
            <person name="Cichocki N."/>
            <person name="Clum A."/>
            <person name="Culley D."/>
            <person name="Crous P.W."/>
            <person name="Fauchery L."/>
            <person name="Girlanda M."/>
            <person name="Hayes R.D."/>
            <person name="Keri Z."/>
            <person name="LaButti K."/>
            <person name="Lipzen A."/>
            <person name="Lombard V."/>
            <person name="Magnuson J."/>
            <person name="Maillard F."/>
            <person name="Murat C."/>
            <person name="Nolan M."/>
            <person name="Ohm R.A."/>
            <person name="Pangilinan J."/>
            <person name="Pereira M.F."/>
            <person name="Perotto S."/>
            <person name="Peter M."/>
            <person name="Pfister S."/>
            <person name="Riley R."/>
            <person name="Sitrit Y."/>
            <person name="Stielow J.B."/>
            <person name="Szollosi G."/>
            <person name="Zifcakova L."/>
            <person name="Stursova M."/>
            <person name="Spatafora J.W."/>
            <person name="Tedersoo L."/>
            <person name="Vaario L.M."/>
            <person name="Yamada A."/>
            <person name="Yan M."/>
            <person name="Wang P."/>
            <person name="Xu J."/>
            <person name="Bruns T."/>
            <person name="Baldrian P."/>
            <person name="Vilgalys R."/>
            <person name="Dunand C."/>
            <person name="Henrissat B."/>
            <person name="Grigoriev I.V."/>
            <person name="Hibbett D."/>
            <person name="Nagy L.G."/>
            <person name="Martin F.M."/>
        </authorList>
    </citation>
    <scope>NUCLEOTIDE SEQUENCE</scope>
    <source>
        <strain evidence="1">P2</strain>
    </source>
</reference>
<keyword evidence="2" id="KW-1185">Reference proteome</keyword>
<sequence length="276" mass="31400">MVATVTLALYDHILTFRDEVEYIWGAHRWLNKLIFIVNRYIVEAALVGTAYVTVELRPHLSNNSCKMYLIPVVSAAMTCMAVSHVMITLRVDALWNYNKKITYTMLGGFVVTYSVAVAFFIVTIVDLRKAVFFFPSVNSCLVSHSPHLANGIWAAMVSFDVFVFGLVLINAVDRPYREASEVVLSLRKDGIIFFLAILVIRAFNLIFSLKTGRSETFLVVYLMWVTFSITICRLVLRIEATTGQTSRLTSVQVWRPDTENFELKVANRRSKDVCSW</sequence>
<organism evidence="1 2">
    <name type="scientific">Thelephora ganbajun</name>
    <name type="common">Ganba fungus</name>
    <dbReference type="NCBI Taxonomy" id="370292"/>
    <lineage>
        <taxon>Eukaryota</taxon>
        <taxon>Fungi</taxon>
        <taxon>Dikarya</taxon>
        <taxon>Basidiomycota</taxon>
        <taxon>Agaricomycotina</taxon>
        <taxon>Agaricomycetes</taxon>
        <taxon>Thelephorales</taxon>
        <taxon>Thelephoraceae</taxon>
        <taxon>Thelephora</taxon>
    </lineage>
</organism>
<dbReference type="Proteomes" id="UP000886501">
    <property type="component" value="Unassembled WGS sequence"/>
</dbReference>
<evidence type="ECO:0000313" key="2">
    <source>
        <dbReference type="Proteomes" id="UP000886501"/>
    </source>
</evidence>